<protein>
    <recommendedName>
        <fullName evidence="8">C2H2-type domain-containing protein</fullName>
    </recommendedName>
</protein>
<reference evidence="9" key="1">
    <citation type="submission" date="2022-01" db="EMBL/GenBank/DDBJ databases">
        <authorList>
            <person name="King R."/>
        </authorList>
    </citation>
    <scope>NUCLEOTIDE SEQUENCE</scope>
</reference>
<evidence type="ECO:0000256" key="6">
    <source>
        <dbReference type="ARBA" id="ARBA00037948"/>
    </source>
</evidence>
<sequence>MDKTFTDCHQHIGQYNKPPQNEVESYFSYPAPPNMAFSPTTNFVDIYNISTQNVERSQQHNNYFASSNTYQDQMDMVNWENRIIPDAQKVVKMAEKPADMVEVTSCKELSPTAYCNSVDNMLDCYKSTSKEPYYENQWCPSQIIPNNYEKNLDLPSCAQLDKSSKYCSIEKTQDTNVTMKSCSYNSDNNFPENTNNFYKSTSGYKTDIWTDYFAYNYCDKYQDNQSLIPNVNFFNTSTTIPFAPVINPIDHQTEDSNEESDIIVEESDDEITDYSEDLDRRQYFQMNKCLVCNLIYTPLGTQFYYLTSESPLTMSSQKPVLNKITEVVGSISTARNYICSECLGLINSIDHLQLKLDNFNAEFLTKYGSTCKENGIVQVKPLQEKKSVKKRHIGFQKYKCKLCKKVICLKKMCLHHLQTHKIQGYLCEHCGKKSLTKKKFFHHLRTHKKKPSIKIDAFKCKTCDKIFRTSSNLKEHENFCSGTLPYNCKFHYCDKKFASATKLKNHVKLKHDKKFIAICSICNIGFIKVSDYKSHMTSHSTDKKHKCSKCNKSYKTLSNLNFHMKVHEKNMPYLCPLCSKGFMRKEYLEAHVNKHRGIKNYSCTVCAKKFASQKNLDAHLKYHEGTVKKYTCNVCGKVMTGGFEEHLRTHSNLKEFECDRCEMKFNTKGTLYKHVKRKHVEVKQAENDLNK</sequence>
<feature type="domain" description="C2H2-type" evidence="8">
    <location>
        <begin position="425"/>
        <end position="452"/>
    </location>
</feature>
<keyword evidence="2" id="KW-0677">Repeat</keyword>
<dbReference type="GO" id="GO:0000981">
    <property type="term" value="F:DNA-binding transcription factor activity, RNA polymerase II-specific"/>
    <property type="evidence" value="ECO:0007669"/>
    <property type="project" value="TreeGrafter"/>
</dbReference>
<dbReference type="PROSITE" id="PS50157">
    <property type="entry name" value="ZINC_FINGER_C2H2_2"/>
    <property type="match status" value="8"/>
</dbReference>
<dbReference type="PANTHER" id="PTHR24388">
    <property type="entry name" value="ZINC FINGER PROTEIN"/>
    <property type="match status" value="1"/>
</dbReference>
<feature type="domain" description="C2H2-type" evidence="8">
    <location>
        <begin position="656"/>
        <end position="684"/>
    </location>
</feature>
<dbReference type="Pfam" id="PF12874">
    <property type="entry name" value="zf-met"/>
    <property type="match status" value="2"/>
</dbReference>
<keyword evidence="10" id="KW-1185">Reference proteome</keyword>
<keyword evidence="4" id="KW-0862">Zinc</keyword>
<feature type="domain" description="C2H2-type" evidence="8">
    <location>
        <begin position="458"/>
        <end position="485"/>
    </location>
</feature>
<evidence type="ECO:0000256" key="5">
    <source>
        <dbReference type="ARBA" id="ARBA00023242"/>
    </source>
</evidence>
<dbReference type="InterPro" id="IPR036236">
    <property type="entry name" value="Znf_C2H2_sf"/>
</dbReference>
<feature type="domain" description="C2H2-type" evidence="8">
    <location>
        <begin position="573"/>
        <end position="600"/>
    </location>
</feature>
<keyword evidence="5" id="KW-0539">Nucleus</keyword>
<evidence type="ECO:0000313" key="9">
    <source>
        <dbReference type="EMBL" id="CAH1155179.1"/>
    </source>
</evidence>
<reference evidence="9" key="2">
    <citation type="submission" date="2022-10" db="EMBL/GenBank/DDBJ databases">
        <authorList>
            <consortium name="ENA_rothamsted_submissions"/>
            <consortium name="culmorum"/>
            <person name="King R."/>
        </authorList>
    </citation>
    <scope>NUCLEOTIDE SEQUENCE</scope>
</reference>
<name>A0A9P0DLX9_PHACE</name>
<evidence type="ECO:0000256" key="1">
    <source>
        <dbReference type="ARBA" id="ARBA00022723"/>
    </source>
</evidence>
<dbReference type="PANTHER" id="PTHR24388:SF104">
    <property type="entry name" value="AT-RICH BINDING PROTEIN-RELATED"/>
    <property type="match status" value="1"/>
</dbReference>
<dbReference type="SMART" id="SM00355">
    <property type="entry name" value="ZnF_C2H2"/>
    <property type="match status" value="10"/>
</dbReference>
<dbReference type="GO" id="GO:0005634">
    <property type="term" value="C:nucleus"/>
    <property type="evidence" value="ECO:0007669"/>
    <property type="project" value="UniProtKB-SubCell"/>
</dbReference>
<dbReference type="Proteomes" id="UP001153737">
    <property type="component" value="Chromosome 17"/>
</dbReference>
<feature type="domain" description="C2H2-type" evidence="8">
    <location>
        <begin position="486"/>
        <end position="511"/>
    </location>
</feature>
<gene>
    <name evidence="9" type="ORF">PHAECO_LOCUS5775</name>
</gene>
<organism evidence="9 10">
    <name type="scientific">Phaedon cochleariae</name>
    <name type="common">Mustard beetle</name>
    <dbReference type="NCBI Taxonomy" id="80249"/>
    <lineage>
        <taxon>Eukaryota</taxon>
        <taxon>Metazoa</taxon>
        <taxon>Ecdysozoa</taxon>
        <taxon>Arthropoda</taxon>
        <taxon>Hexapoda</taxon>
        <taxon>Insecta</taxon>
        <taxon>Pterygota</taxon>
        <taxon>Neoptera</taxon>
        <taxon>Endopterygota</taxon>
        <taxon>Coleoptera</taxon>
        <taxon>Polyphaga</taxon>
        <taxon>Cucujiformia</taxon>
        <taxon>Chrysomeloidea</taxon>
        <taxon>Chrysomelidae</taxon>
        <taxon>Chrysomelinae</taxon>
        <taxon>Chrysomelini</taxon>
        <taxon>Phaedon</taxon>
    </lineage>
</organism>
<evidence type="ECO:0000259" key="8">
    <source>
        <dbReference type="PROSITE" id="PS50157"/>
    </source>
</evidence>
<dbReference type="OrthoDB" id="3437960at2759"/>
<dbReference type="GO" id="GO:0008270">
    <property type="term" value="F:zinc ion binding"/>
    <property type="evidence" value="ECO:0007669"/>
    <property type="project" value="UniProtKB-KW"/>
</dbReference>
<dbReference type="Gene3D" id="3.30.160.60">
    <property type="entry name" value="Classic Zinc Finger"/>
    <property type="match status" value="5"/>
</dbReference>
<dbReference type="SUPFAM" id="SSF57667">
    <property type="entry name" value="beta-beta-alpha zinc fingers"/>
    <property type="match status" value="4"/>
</dbReference>
<evidence type="ECO:0000256" key="2">
    <source>
        <dbReference type="ARBA" id="ARBA00022737"/>
    </source>
</evidence>
<evidence type="ECO:0000256" key="4">
    <source>
        <dbReference type="ARBA" id="ARBA00022833"/>
    </source>
</evidence>
<dbReference type="EMBL" id="OU896723">
    <property type="protein sequence ID" value="CAH1155179.1"/>
    <property type="molecule type" value="Genomic_DNA"/>
</dbReference>
<dbReference type="AlphaFoldDB" id="A0A9P0DLX9"/>
<evidence type="ECO:0000256" key="7">
    <source>
        <dbReference type="PROSITE-ProRule" id="PRU00042"/>
    </source>
</evidence>
<accession>A0A9P0DLX9</accession>
<dbReference type="PROSITE" id="PS00028">
    <property type="entry name" value="ZINC_FINGER_C2H2_1"/>
    <property type="match status" value="7"/>
</dbReference>
<keyword evidence="1" id="KW-0479">Metal-binding</keyword>
<keyword evidence="3 7" id="KW-0863">Zinc-finger</keyword>
<evidence type="ECO:0000313" key="10">
    <source>
        <dbReference type="Proteomes" id="UP001153737"/>
    </source>
</evidence>
<dbReference type="Pfam" id="PF00096">
    <property type="entry name" value="zf-C2H2"/>
    <property type="match status" value="3"/>
</dbReference>
<dbReference type="GO" id="GO:0000978">
    <property type="term" value="F:RNA polymerase II cis-regulatory region sequence-specific DNA binding"/>
    <property type="evidence" value="ECO:0007669"/>
    <property type="project" value="TreeGrafter"/>
</dbReference>
<dbReference type="InterPro" id="IPR013087">
    <property type="entry name" value="Znf_C2H2_type"/>
</dbReference>
<feature type="domain" description="C2H2-type" evidence="8">
    <location>
        <begin position="545"/>
        <end position="572"/>
    </location>
</feature>
<dbReference type="InterPro" id="IPR050527">
    <property type="entry name" value="Snail/Krueppel_Znf"/>
</dbReference>
<feature type="domain" description="C2H2-type" evidence="8">
    <location>
        <begin position="601"/>
        <end position="628"/>
    </location>
</feature>
<evidence type="ECO:0000256" key="3">
    <source>
        <dbReference type="ARBA" id="ARBA00022771"/>
    </source>
</evidence>
<proteinExistence type="inferred from homology"/>
<comment type="similarity">
    <text evidence="6">Belongs to the snail C2H2-type zinc-finger protein family.</text>
</comment>
<feature type="domain" description="C2H2-type" evidence="8">
    <location>
        <begin position="517"/>
        <end position="544"/>
    </location>
</feature>